<accession>A0A5E4UAV5</accession>
<dbReference type="OrthoDB" id="62567at2"/>
<dbReference type="Gene3D" id="3.40.50.1820">
    <property type="entry name" value="alpha/beta hydrolase"/>
    <property type="match status" value="1"/>
</dbReference>
<dbReference type="InterPro" id="IPR002925">
    <property type="entry name" value="Dienelactn_hydro"/>
</dbReference>
<dbReference type="InterPro" id="IPR051049">
    <property type="entry name" value="Dienelactone_hydrolase-like"/>
</dbReference>
<dbReference type="Proteomes" id="UP000334380">
    <property type="component" value="Unassembled WGS sequence"/>
</dbReference>
<reference evidence="2 3" key="1">
    <citation type="submission" date="2019-08" db="EMBL/GenBank/DDBJ databases">
        <authorList>
            <person name="Peeters C."/>
        </authorList>
    </citation>
    <scope>NUCLEOTIDE SEQUENCE [LARGE SCALE GENOMIC DNA]</scope>
    <source>
        <strain evidence="2 3">LMG 31013</strain>
    </source>
</reference>
<dbReference type="Pfam" id="PF01738">
    <property type="entry name" value="DLH"/>
    <property type="match status" value="1"/>
</dbReference>
<organism evidence="2 3">
    <name type="scientific">Pandoraea terrigena</name>
    <dbReference type="NCBI Taxonomy" id="2508292"/>
    <lineage>
        <taxon>Bacteria</taxon>
        <taxon>Pseudomonadati</taxon>
        <taxon>Pseudomonadota</taxon>
        <taxon>Betaproteobacteria</taxon>
        <taxon>Burkholderiales</taxon>
        <taxon>Burkholderiaceae</taxon>
        <taxon>Pandoraea</taxon>
    </lineage>
</organism>
<dbReference type="GO" id="GO:0016787">
    <property type="term" value="F:hydrolase activity"/>
    <property type="evidence" value="ECO:0007669"/>
    <property type="project" value="InterPro"/>
</dbReference>
<sequence length="233" mass="25363">MSLSTSWIDIDAYDGGSFQGFLALPPARRGPGLLVLQEIFGVNAHIRGVVEQYAAQGFVVLAPDMFWRIAPRLEIGYHGEDRVRANQLYDEALDKPLAVADVGAAAKRLRALPEVTGKVGAVGFCFGGWLTFAAAAERMIDIGVSYYGGGIQHQLDQCEGIVAPMQFHFGESDSHVPLALAGALRERFAGRDAEVHTYPGAEHGFNCRERETYHAGAAALAHKRALQFLRKPR</sequence>
<keyword evidence="3" id="KW-1185">Reference proteome</keyword>
<feature type="domain" description="Dienelactone hydrolase" evidence="1">
    <location>
        <begin position="18"/>
        <end position="231"/>
    </location>
</feature>
<dbReference type="AlphaFoldDB" id="A0A5E4UAV5"/>
<gene>
    <name evidence="2" type="ORF">PTE31013_01922</name>
</gene>
<dbReference type="RefSeq" id="WP_150612561.1">
    <property type="nucleotide sequence ID" value="NZ_CABPRU010000003.1"/>
</dbReference>
<dbReference type="EMBL" id="CABPRU010000003">
    <property type="protein sequence ID" value="VVD96642.1"/>
    <property type="molecule type" value="Genomic_DNA"/>
</dbReference>
<protein>
    <submittedName>
        <fullName evidence="2">Carboxymethylenebutenolidase</fullName>
    </submittedName>
</protein>
<evidence type="ECO:0000313" key="2">
    <source>
        <dbReference type="EMBL" id="VVD96642.1"/>
    </source>
</evidence>
<dbReference type="SUPFAM" id="SSF53474">
    <property type="entry name" value="alpha/beta-Hydrolases"/>
    <property type="match status" value="1"/>
</dbReference>
<name>A0A5E4UAV5_9BURK</name>
<proteinExistence type="predicted"/>
<evidence type="ECO:0000259" key="1">
    <source>
        <dbReference type="Pfam" id="PF01738"/>
    </source>
</evidence>
<dbReference type="InterPro" id="IPR029058">
    <property type="entry name" value="AB_hydrolase_fold"/>
</dbReference>
<evidence type="ECO:0000313" key="3">
    <source>
        <dbReference type="Proteomes" id="UP000334380"/>
    </source>
</evidence>
<dbReference type="PANTHER" id="PTHR46623">
    <property type="entry name" value="CARBOXYMETHYLENEBUTENOLIDASE-RELATED"/>
    <property type="match status" value="1"/>
</dbReference>
<dbReference type="PANTHER" id="PTHR46623:SF6">
    <property type="entry name" value="ALPHA_BETA-HYDROLASES SUPERFAMILY PROTEIN"/>
    <property type="match status" value="1"/>
</dbReference>